<feature type="compositionally biased region" description="Low complexity" evidence="1">
    <location>
        <begin position="26"/>
        <end position="57"/>
    </location>
</feature>
<evidence type="ECO:0000256" key="1">
    <source>
        <dbReference type="SAM" id="MobiDB-lite"/>
    </source>
</evidence>
<name>A0A1V6MRN6_9ACTN</name>
<reference evidence="3" key="1">
    <citation type="submission" date="2016-11" db="EMBL/GenBank/DDBJ databases">
        <authorList>
            <person name="Schniete J.K."/>
            <person name="Salih T."/>
            <person name="Algora Gallardo L."/>
            <person name="Martinez Fernandez S."/>
            <person name="Herron P.R."/>
        </authorList>
    </citation>
    <scope>NUCLEOTIDE SEQUENCE [LARGE SCALE GENOMIC DNA]</scope>
    <source>
        <strain evidence="3">DSM 41896</strain>
    </source>
</reference>
<reference evidence="2 3" key="2">
    <citation type="submission" date="2017-02" db="EMBL/GenBank/DDBJ databases">
        <title>Draft genome sequence of Streptomyces phaeoluteigriseus type strain DSM41896.</title>
        <authorList>
            <person name="Salih T.S."/>
            <person name="Algora Gallardo L."/>
            <person name="Melo Santos T."/>
            <person name="Filgueira Martinez S."/>
            <person name="Herron P.R."/>
        </authorList>
    </citation>
    <scope>NUCLEOTIDE SEQUENCE [LARGE SCALE GENOMIC DNA]</scope>
    <source>
        <strain evidence="2 3">DSM 41896</strain>
    </source>
</reference>
<dbReference type="EMBL" id="MPOH02000015">
    <property type="protein sequence ID" value="OQD54957.1"/>
    <property type="molecule type" value="Genomic_DNA"/>
</dbReference>
<dbReference type="Proteomes" id="UP000184286">
    <property type="component" value="Unassembled WGS sequence"/>
</dbReference>
<evidence type="ECO:0000313" key="2">
    <source>
        <dbReference type="EMBL" id="OQD54957.1"/>
    </source>
</evidence>
<dbReference type="STRING" id="114686.BM536_024310"/>
<dbReference type="AlphaFoldDB" id="A0A1V6MRN6"/>
<feature type="compositionally biased region" description="Gly residues" evidence="1">
    <location>
        <begin position="1"/>
        <end position="11"/>
    </location>
</feature>
<accession>A0A1V6MRN6</accession>
<comment type="caution">
    <text evidence="2">The sequence shown here is derived from an EMBL/GenBank/DDBJ whole genome shotgun (WGS) entry which is preliminary data.</text>
</comment>
<sequence>MAAGPGVGGHAGRLPRLPAAAGRGSGLTAPGLAAPGLTAPGLTAPGLTTPGLTTSGRPGPPGYAGGPRPARTGCPMA</sequence>
<protein>
    <submittedName>
        <fullName evidence="2">Uncharacterized protein</fullName>
    </submittedName>
</protein>
<dbReference type="Pfam" id="PF01744">
    <property type="entry name" value="GLTT"/>
    <property type="match status" value="1"/>
</dbReference>
<proteinExistence type="predicted"/>
<gene>
    <name evidence="2" type="ORF">BM536_024310</name>
</gene>
<dbReference type="InterPro" id="IPR008164">
    <property type="entry name" value="XGLTT_rpt"/>
</dbReference>
<feature type="region of interest" description="Disordered" evidence="1">
    <location>
        <begin position="1"/>
        <end position="77"/>
    </location>
</feature>
<organism evidence="2 3">
    <name type="scientific">Streptomyces phaeoluteigriseus</name>
    <dbReference type="NCBI Taxonomy" id="114686"/>
    <lineage>
        <taxon>Bacteria</taxon>
        <taxon>Bacillati</taxon>
        <taxon>Actinomycetota</taxon>
        <taxon>Actinomycetes</taxon>
        <taxon>Kitasatosporales</taxon>
        <taxon>Streptomycetaceae</taxon>
        <taxon>Streptomyces</taxon>
        <taxon>Streptomyces aurantiacus group</taxon>
    </lineage>
</organism>
<evidence type="ECO:0000313" key="3">
    <source>
        <dbReference type="Proteomes" id="UP000184286"/>
    </source>
</evidence>